<evidence type="ECO:0000313" key="2">
    <source>
        <dbReference type="EMBL" id="KFO24307.1"/>
    </source>
</evidence>
<proteinExistence type="predicted"/>
<evidence type="ECO:0000256" key="1">
    <source>
        <dbReference type="SAM" id="MobiDB-lite"/>
    </source>
</evidence>
<dbReference type="EMBL" id="KN123617">
    <property type="protein sequence ID" value="KFO24307.1"/>
    <property type="molecule type" value="Genomic_DNA"/>
</dbReference>
<keyword evidence="3" id="KW-1185">Reference proteome</keyword>
<feature type="region of interest" description="Disordered" evidence="1">
    <location>
        <begin position="79"/>
        <end position="101"/>
    </location>
</feature>
<sequence>MLVAGIAHHHLFSHKPHVQSQEEGSWFKSSLAMWDFSDITDDVAEQISHMVINTPEEMVSDTAGAKKCEYIALTVPDEVVSDSPDDTLETAEEEAVKEVEE</sequence>
<gene>
    <name evidence="2" type="ORF">H920_14302</name>
</gene>
<feature type="compositionally biased region" description="Acidic residues" evidence="1">
    <location>
        <begin position="79"/>
        <end position="93"/>
    </location>
</feature>
<name>A0A091D013_FUKDA</name>
<accession>A0A091D013</accession>
<keyword evidence="2" id="KW-0472">Membrane</keyword>
<reference evidence="2 3" key="1">
    <citation type="submission" date="2013-11" db="EMBL/GenBank/DDBJ databases">
        <title>The Damaraland mole rat (Fukomys damarensis) genome and evolution of African mole rats.</title>
        <authorList>
            <person name="Gladyshev V.N."/>
            <person name="Fang X."/>
        </authorList>
    </citation>
    <scope>NUCLEOTIDE SEQUENCE [LARGE SCALE GENOMIC DNA]</scope>
    <source>
        <tissue evidence="2">Liver</tissue>
    </source>
</reference>
<keyword evidence="2" id="KW-0812">Transmembrane</keyword>
<organism evidence="2 3">
    <name type="scientific">Fukomys damarensis</name>
    <name type="common">Damaraland mole rat</name>
    <name type="synonym">Cryptomys damarensis</name>
    <dbReference type="NCBI Taxonomy" id="885580"/>
    <lineage>
        <taxon>Eukaryota</taxon>
        <taxon>Metazoa</taxon>
        <taxon>Chordata</taxon>
        <taxon>Craniata</taxon>
        <taxon>Vertebrata</taxon>
        <taxon>Euteleostomi</taxon>
        <taxon>Mammalia</taxon>
        <taxon>Eutheria</taxon>
        <taxon>Euarchontoglires</taxon>
        <taxon>Glires</taxon>
        <taxon>Rodentia</taxon>
        <taxon>Hystricomorpha</taxon>
        <taxon>Bathyergidae</taxon>
        <taxon>Fukomys</taxon>
    </lineage>
</organism>
<dbReference type="AlphaFoldDB" id="A0A091D013"/>
<evidence type="ECO:0000313" key="3">
    <source>
        <dbReference type="Proteomes" id="UP000028990"/>
    </source>
</evidence>
<protein>
    <submittedName>
        <fullName evidence="2">Transmembrane protein 184C</fullName>
    </submittedName>
</protein>
<dbReference type="Proteomes" id="UP000028990">
    <property type="component" value="Unassembled WGS sequence"/>
</dbReference>